<evidence type="ECO:0000259" key="5">
    <source>
        <dbReference type="PROSITE" id="PS50937"/>
    </source>
</evidence>
<dbReference type="GO" id="GO:0003677">
    <property type="term" value="F:DNA binding"/>
    <property type="evidence" value="ECO:0007669"/>
    <property type="project" value="UniProtKB-KW"/>
</dbReference>
<gene>
    <name evidence="6" type="ORF">UAU_04046</name>
</gene>
<evidence type="ECO:0000256" key="1">
    <source>
        <dbReference type="ARBA" id="ARBA00022491"/>
    </source>
</evidence>
<dbReference type="Proteomes" id="UP000013782">
    <property type="component" value="Unassembled WGS sequence"/>
</dbReference>
<feature type="domain" description="HTH merR-type" evidence="5">
    <location>
        <begin position="6"/>
        <end position="76"/>
    </location>
</feature>
<protein>
    <recommendedName>
        <fullName evidence="5">HTH merR-type domain-containing protein</fullName>
    </recommendedName>
</protein>
<dbReference type="PANTHER" id="PTHR30204">
    <property type="entry name" value="REDOX-CYCLING DRUG-SENSING TRANSCRIPTIONAL ACTIVATOR SOXR"/>
    <property type="match status" value="1"/>
</dbReference>
<dbReference type="Gene3D" id="1.10.1660.10">
    <property type="match status" value="1"/>
</dbReference>
<evidence type="ECO:0000256" key="2">
    <source>
        <dbReference type="ARBA" id="ARBA00023015"/>
    </source>
</evidence>
<dbReference type="PANTHER" id="PTHR30204:SF69">
    <property type="entry name" value="MERR-FAMILY TRANSCRIPTIONAL REGULATOR"/>
    <property type="match status" value="1"/>
</dbReference>
<dbReference type="HOGENOM" id="CLU_065103_1_0_9"/>
<dbReference type="GO" id="GO:0003700">
    <property type="term" value="F:DNA-binding transcription factor activity"/>
    <property type="evidence" value="ECO:0007669"/>
    <property type="project" value="InterPro"/>
</dbReference>
<keyword evidence="1" id="KW-0678">Repressor</keyword>
<evidence type="ECO:0000256" key="3">
    <source>
        <dbReference type="ARBA" id="ARBA00023125"/>
    </source>
</evidence>
<dbReference type="InterPro" id="IPR047057">
    <property type="entry name" value="MerR_fam"/>
</dbReference>
<dbReference type="eggNOG" id="COG0789">
    <property type="taxonomic scope" value="Bacteria"/>
</dbReference>
<dbReference type="InterPro" id="IPR000551">
    <property type="entry name" value="MerR-type_HTH_dom"/>
</dbReference>
<comment type="caution">
    <text evidence="6">The sequence shown here is derived from an EMBL/GenBank/DDBJ whole genome shotgun (WGS) entry which is preliminary data.</text>
</comment>
<dbReference type="PATRIC" id="fig|1158607.3.peg.4026"/>
<keyword evidence="3" id="KW-0238">DNA-binding</keyword>
<dbReference type="AlphaFoldDB" id="R2Q0X0"/>
<organism evidence="6 7">
    <name type="scientific">Enterococcus pallens ATCC BAA-351</name>
    <dbReference type="NCBI Taxonomy" id="1158607"/>
    <lineage>
        <taxon>Bacteria</taxon>
        <taxon>Bacillati</taxon>
        <taxon>Bacillota</taxon>
        <taxon>Bacilli</taxon>
        <taxon>Lactobacillales</taxon>
        <taxon>Enterococcaceae</taxon>
        <taxon>Enterococcus</taxon>
    </lineage>
</organism>
<evidence type="ECO:0000313" key="6">
    <source>
        <dbReference type="EMBL" id="EOH90217.1"/>
    </source>
</evidence>
<dbReference type="InterPro" id="IPR009061">
    <property type="entry name" value="DNA-bd_dom_put_sf"/>
</dbReference>
<reference evidence="6 7" key="1">
    <citation type="submission" date="2013-02" db="EMBL/GenBank/DDBJ databases">
        <title>The Genome Sequence of Enterococcus pallens BAA-351.</title>
        <authorList>
            <consortium name="The Broad Institute Genome Sequencing Platform"/>
            <consortium name="The Broad Institute Genome Sequencing Center for Infectious Disease"/>
            <person name="Earl A.M."/>
            <person name="Gilmore M.S."/>
            <person name="Lebreton F."/>
            <person name="Walker B."/>
            <person name="Young S.K."/>
            <person name="Zeng Q."/>
            <person name="Gargeya S."/>
            <person name="Fitzgerald M."/>
            <person name="Haas B."/>
            <person name="Abouelleil A."/>
            <person name="Alvarado L."/>
            <person name="Arachchi H.M."/>
            <person name="Berlin A.M."/>
            <person name="Chapman S.B."/>
            <person name="Dewar J."/>
            <person name="Goldberg J."/>
            <person name="Griggs A."/>
            <person name="Gujja S."/>
            <person name="Hansen M."/>
            <person name="Howarth C."/>
            <person name="Imamovic A."/>
            <person name="Larimer J."/>
            <person name="McCowan C."/>
            <person name="Murphy C."/>
            <person name="Neiman D."/>
            <person name="Pearson M."/>
            <person name="Priest M."/>
            <person name="Roberts A."/>
            <person name="Saif S."/>
            <person name="Shea T."/>
            <person name="Sisk P."/>
            <person name="Sykes S."/>
            <person name="Wortman J."/>
            <person name="Nusbaum C."/>
            <person name="Birren B."/>
        </authorList>
    </citation>
    <scope>NUCLEOTIDE SEQUENCE [LARGE SCALE GENOMIC DNA]</scope>
    <source>
        <strain evidence="6 7">ATCC BAA-351</strain>
    </source>
</reference>
<name>R2Q0X0_9ENTE</name>
<dbReference type="PROSITE" id="PS50937">
    <property type="entry name" value="HTH_MERR_2"/>
    <property type="match status" value="1"/>
</dbReference>
<dbReference type="PROSITE" id="PS00552">
    <property type="entry name" value="HTH_MERR_1"/>
    <property type="match status" value="1"/>
</dbReference>
<dbReference type="EMBL" id="AJAQ01000036">
    <property type="protein sequence ID" value="EOH90217.1"/>
    <property type="molecule type" value="Genomic_DNA"/>
</dbReference>
<accession>R2Q0X0</accession>
<dbReference type="Pfam" id="PF13411">
    <property type="entry name" value="MerR_1"/>
    <property type="match status" value="1"/>
</dbReference>
<evidence type="ECO:0000313" key="7">
    <source>
        <dbReference type="Proteomes" id="UP000013782"/>
    </source>
</evidence>
<dbReference type="RefSeq" id="WP_010758991.1">
    <property type="nucleotide sequence ID" value="NZ_ASWD01000005.1"/>
</dbReference>
<keyword evidence="2" id="KW-0805">Transcription regulation</keyword>
<proteinExistence type="predicted"/>
<keyword evidence="4" id="KW-0804">Transcription</keyword>
<dbReference type="SUPFAM" id="SSF46955">
    <property type="entry name" value="Putative DNA-binding domain"/>
    <property type="match status" value="1"/>
</dbReference>
<dbReference type="STRING" id="160454.RV10_GL000924"/>
<evidence type="ECO:0000256" key="4">
    <source>
        <dbReference type="ARBA" id="ARBA00023163"/>
    </source>
</evidence>
<keyword evidence="7" id="KW-1185">Reference proteome</keyword>
<dbReference type="SMART" id="SM00422">
    <property type="entry name" value="HTH_MERR"/>
    <property type="match status" value="1"/>
</dbReference>
<sequence>MDYKNLLTIGKLAKISGVHVKALRYYESIGILPPTYVNPENGYRYYSQVHIYLVETIRLCAELSIPLKELKKYISEESFVISMPDIIEIGIQLANQKMRQFQDNLAFLEKIKLEIQRSDRLFEADEAQTITIPETDYWLVPFRETFDSDSYEYHQLLNETYVEVLSLGLRPVYEMGTMLRYSGEHYQSFLFLTLEKNQRNYSYDRTFTMPKTTYVSKLTETNTSDLVERLFPELSDKDYDKVVFKLDILTSQFNAHSPLFEARCSLPADYSS</sequence>